<evidence type="ECO:0000313" key="1">
    <source>
        <dbReference type="EMBL" id="PPQ95401.1"/>
    </source>
</evidence>
<protein>
    <submittedName>
        <fullName evidence="1">Uncharacterized protein</fullName>
    </submittedName>
</protein>
<evidence type="ECO:0000313" key="2">
    <source>
        <dbReference type="Proteomes" id="UP000284706"/>
    </source>
</evidence>
<dbReference type="AlphaFoldDB" id="A0A409XXF3"/>
<comment type="caution">
    <text evidence="1">The sequence shown here is derived from an EMBL/GenBank/DDBJ whole genome shotgun (WGS) entry which is preliminary data.</text>
</comment>
<dbReference type="OrthoDB" id="2964870at2759"/>
<sequence>MSDPIAQASSEFKTECAAEALLFYGGAHKGLRVEAREIALEFTDNAYIGTDPEGFLFYNDVKDLTKSGTHTYSIQSVTYINTTYAIIDFVWGGQSKSYARFVAKDPANIAYQMGNYSSTGQWIDLDANSANAVIEKTSSNEIQIHIKSISKSGRWTSSPTISSDSKFSASTSEVSFVLLPILY</sequence>
<proteinExistence type="predicted"/>
<reference evidence="1 2" key="1">
    <citation type="journal article" date="2018" name="Evol. Lett.">
        <title>Horizontal gene cluster transfer increased hallucinogenic mushroom diversity.</title>
        <authorList>
            <person name="Reynolds H.T."/>
            <person name="Vijayakumar V."/>
            <person name="Gluck-Thaler E."/>
            <person name="Korotkin H.B."/>
            <person name="Matheny P.B."/>
            <person name="Slot J.C."/>
        </authorList>
    </citation>
    <scope>NUCLEOTIDE SEQUENCE [LARGE SCALE GENOMIC DNA]</scope>
    <source>
        <strain evidence="1 2">SRW20</strain>
    </source>
</reference>
<dbReference type="Proteomes" id="UP000284706">
    <property type="component" value="Unassembled WGS sequence"/>
</dbReference>
<organism evidence="1 2">
    <name type="scientific">Gymnopilus dilepis</name>
    <dbReference type="NCBI Taxonomy" id="231916"/>
    <lineage>
        <taxon>Eukaryota</taxon>
        <taxon>Fungi</taxon>
        <taxon>Dikarya</taxon>
        <taxon>Basidiomycota</taxon>
        <taxon>Agaricomycotina</taxon>
        <taxon>Agaricomycetes</taxon>
        <taxon>Agaricomycetidae</taxon>
        <taxon>Agaricales</taxon>
        <taxon>Agaricineae</taxon>
        <taxon>Hymenogastraceae</taxon>
        <taxon>Gymnopilus</taxon>
    </lineage>
</organism>
<name>A0A409XXF3_9AGAR</name>
<keyword evidence="2" id="KW-1185">Reference proteome</keyword>
<dbReference type="EMBL" id="NHYE01001427">
    <property type="protein sequence ID" value="PPQ95401.1"/>
    <property type="molecule type" value="Genomic_DNA"/>
</dbReference>
<gene>
    <name evidence="1" type="ORF">CVT26_008247</name>
</gene>
<accession>A0A409XXF3</accession>
<dbReference type="InParanoid" id="A0A409XXF3"/>